<dbReference type="EMBL" id="JH993048">
    <property type="protein sequence ID" value="EKX38430.1"/>
    <property type="molecule type" value="Genomic_DNA"/>
</dbReference>
<reference evidence="4" key="2">
    <citation type="submission" date="2012-11" db="EMBL/GenBank/DDBJ databases">
        <authorList>
            <person name="Kuo A."/>
            <person name="Curtis B.A."/>
            <person name="Tanifuji G."/>
            <person name="Burki F."/>
            <person name="Gruber A."/>
            <person name="Irimia M."/>
            <person name="Maruyama S."/>
            <person name="Arias M.C."/>
            <person name="Ball S.G."/>
            <person name="Gile G.H."/>
            <person name="Hirakawa Y."/>
            <person name="Hopkins J.F."/>
            <person name="Rensing S.A."/>
            <person name="Schmutz J."/>
            <person name="Symeonidi A."/>
            <person name="Elias M."/>
            <person name="Eveleigh R.J."/>
            <person name="Herman E.K."/>
            <person name="Klute M.J."/>
            <person name="Nakayama T."/>
            <person name="Obornik M."/>
            <person name="Reyes-Prieto A."/>
            <person name="Armbrust E.V."/>
            <person name="Aves S.J."/>
            <person name="Beiko R.G."/>
            <person name="Coutinho P."/>
            <person name="Dacks J.B."/>
            <person name="Durnford D.G."/>
            <person name="Fast N.M."/>
            <person name="Green B.R."/>
            <person name="Grisdale C."/>
            <person name="Hempe F."/>
            <person name="Henrissat B."/>
            <person name="Hoppner M.P."/>
            <person name="Ishida K.-I."/>
            <person name="Kim E."/>
            <person name="Koreny L."/>
            <person name="Kroth P.G."/>
            <person name="Liu Y."/>
            <person name="Malik S.-B."/>
            <person name="Maier U.G."/>
            <person name="McRose D."/>
            <person name="Mock T."/>
            <person name="Neilson J.A."/>
            <person name="Onodera N.T."/>
            <person name="Poole A.M."/>
            <person name="Pritham E.J."/>
            <person name="Richards T.A."/>
            <person name="Rocap G."/>
            <person name="Roy S.W."/>
            <person name="Sarai C."/>
            <person name="Schaack S."/>
            <person name="Shirato S."/>
            <person name="Slamovits C.H."/>
            <person name="Spencer D.F."/>
            <person name="Suzuki S."/>
            <person name="Worden A.Z."/>
            <person name="Zauner S."/>
            <person name="Barry K."/>
            <person name="Bell C."/>
            <person name="Bharti A.K."/>
            <person name="Crow J.A."/>
            <person name="Grimwood J."/>
            <person name="Kramer R."/>
            <person name="Lindquist E."/>
            <person name="Lucas S."/>
            <person name="Salamov A."/>
            <person name="McFadden G.I."/>
            <person name="Lane C.E."/>
            <person name="Keeling P.J."/>
            <person name="Gray M.W."/>
            <person name="Grigoriev I.V."/>
            <person name="Archibald J.M."/>
        </authorList>
    </citation>
    <scope>NUCLEOTIDE SEQUENCE</scope>
    <source>
        <strain evidence="4">CCMP2712</strain>
    </source>
</reference>
<dbReference type="RefSeq" id="XP_005825410.1">
    <property type="nucleotide sequence ID" value="XM_005825353.1"/>
</dbReference>
<evidence type="ECO:0000313" key="4">
    <source>
        <dbReference type="Proteomes" id="UP000011087"/>
    </source>
</evidence>
<gene>
    <name evidence="2" type="ORF">GUITHDRAFT_165204</name>
</gene>
<name>L1IRH7_GUITC</name>
<evidence type="ECO:0000256" key="1">
    <source>
        <dbReference type="SAM" id="MobiDB-lite"/>
    </source>
</evidence>
<evidence type="ECO:0000313" key="3">
    <source>
        <dbReference type="EnsemblProtists" id="EKX38430"/>
    </source>
</evidence>
<reference evidence="2 4" key="1">
    <citation type="journal article" date="2012" name="Nature">
        <title>Algal genomes reveal evolutionary mosaicism and the fate of nucleomorphs.</title>
        <authorList>
            <consortium name="DOE Joint Genome Institute"/>
            <person name="Curtis B.A."/>
            <person name="Tanifuji G."/>
            <person name="Burki F."/>
            <person name="Gruber A."/>
            <person name="Irimia M."/>
            <person name="Maruyama S."/>
            <person name="Arias M.C."/>
            <person name="Ball S.G."/>
            <person name="Gile G.H."/>
            <person name="Hirakawa Y."/>
            <person name="Hopkins J.F."/>
            <person name="Kuo A."/>
            <person name="Rensing S.A."/>
            <person name="Schmutz J."/>
            <person name="Symeonidi A."/>
            <person name="Elias M."/>
            <person name="Eveleigh R.J."/>
            <person name="Herman E.K."/>
            <person name="Klute M.J."/>
            <person name="Nakayama T."/>
            <person name="Obornik M."/>
            <person name="Reyes-Prieto A."/>
            <person name="Armbrust E.V."/>
            <person name="Aves S.J."/>
            <person name="Beiko R.G."/>
            <person name="Coutinho P."/>
            <person name="Dacks J.B."/>
            <person name="Durnford D.G."/>
            <person name="Fast N.M."/>
            <person name="Green B.R."/>
            <person name="Grisdale C.J."/>
            <person name="Hempel F."/>
            <person name="Henrissat B."/>
            <person name="Hoppner M.P."/>
            <person name="Ishida K."/>
            <person name="Kim E."/>
            <person name="Koreny L."/>
            <person name="Kroth P.G."/>
            <person name="Liu Y."/>
            <person name="Malik S.B."/>
            <person name="Maier U.G."/>
            <person name="McRose D."/>
            <person name="Mock T."/>
            <person name="Neilson J.A."/>
            <person name="Onodera N.T."/>
            <person name="Poole A.M."/>
            <person name="Pritham E.J."/>
            <person name="Richards T.A."/>
            <person name="Rocap G."/>
            <person name="Roy S.W."/>
            <person name="Sarai C."/>
            <person name="Schaack S."/>
            <person name="Shirato S."/>
            <person name="Slamovits C.H."/>
            <person name="Spencer D.F."/>
            <person name="Suzuki S."/>
            <person name="Worden A.Z."/>
            <person name="Zauner S."/>
            <person name="Barry K."/>
            <person name="Bell C."/>
            <person name="Bharti A.K."/>
            <person name="Crow J.A."/>
            <person name="Grimwood J."/>
            <person name="Kramer R."/>
            <person name="Lindquist E."/>
            <person name="Lucas S."/>
            <person name="Salamov A."/>
            <person name="McFadden G.I."/>
            <person name="Lane C.E."/>
            <person name="Keeling P.J."/>
            <person name="Gray M.W."/>
            <person name="Grigoriev I.V."/>
            <person name="Archibald J.M."/>
        </authorList>
    </citation>
    <scope>NUCLEOTIDE SEQUENCE</scope>
    <source>
        <strain evidence="2 4">CCMP2712</strain>
    </source>
</reference>
<proteinExistence type="predicted"/>
<dbReference type="EnsemblProtists" id="EKX38430">
    <property type="protein sequence ID" value="EKX38430"/>
    <property type="gene ID" value="GUITHDRAFT_165204"/>
</dbReference>
<dbReference type="AlphaFoldDB" id="L1IRH7"/>
<evidence type="ECO:0000313" key="2">
    <source>
        <dbReference type="EMBL" id="EKX38430.1"/>
    </source>
</evidence>
<reference evidence="3" key="3">
    <citation type="submission" date="2015-06" db="UniProtKB">
        <authorList>
            <consortium name="EnsemblProtists"/>
        </authorList>
    </citation>
    <scope>IDENTIFICATION</scope>
</reference>
<dbReference type="Proteomes" id="UP000011087">
    <property type="component" value="Unassembled WGS sequence"/>
</dbReference>
<sequence length="336" mass="37551">MPRKTEDEAKELQYVDGRRSCCWQLAAKGTFSGLDFIVGQLRRLLQPYPYIQSPYADVYRPQGYMQPAQYPLYPYESGSSYQDIKVADVLALSSPLKIEQPMYEWYGQANVRRGRGPSLQLKDRKRLRAQSLRLTSSTPGKALYAGLHESWETVGHSNNYMGMTEPIRENNPLGQHVVGASDRVVPYSDVESASQNDVVDPALRYMWRAFSGQRNPEYPSPMIGRSMDAQVRCDQEASSDPHLCDGAAFSFNPVSSLHTDTRALEAERKAEEQDKRVPTIGRKGDLIVPCNDPAGCGDDADWHRFAPKKTSAPSGPSEPDPAWLKDLRNVSGYSGP</sequence>
<dbReference type="KEGG" id="gtt:GUITHDRAFT_165204"/>
<dbReference type="HOGENOM" id="CLU_827557_0_0_1"/>
<organism evidence="2">
    <name type="scientific">Guillardia theta (strain CCMP2712)</name>
    <name type="common">Cryptophyte</name>
    <dbReference type="NCBI Taxonomy" id="905079"/>
    <lineage>
        <taxon>Eukaryota</taxon>
        <taxon>Cryptophyceae</taxon>
        <taxon>Pyrenomonadales</taxon>
        <taxon>Geminigeraceae</taxon>
        <taxon>Guillardia</taxon>
    </lineage>
</organism>
<keyword evidence="4" id="KW-1185">Reference proteome</keyword>
<dbReference type="PaxDb" id="55529-EKX38430"/>
<accession>L1IRH7</accession>
<feature type="region of interest" description="Disordered" evidence="1">
    <location>
        <begin position="298"/>
        <end position="336"/>
    </location>
</feature>
<dbReference type="GeneID" id="17295237"/>
<protein>
    <submittedName>
        <fullName evidence="2 3">Uncharacterized protein</fullName>
    </submittedName>
</protein>